<organism evidence="1 2">
    <name type="scientific">Mycolicibacterium hassiacum (strain DSM 44199 / CIP 105218 / JCM 12690 / 3849)</name>
    <name type="common">Mycobacterium hassiacum</name>
    <dbReference type="NCBI Taxonomy" id="1122247"/>
    <lineage>
        <taxon>Bacteria</taxon>
        <taxon>Bacillati</taxon>
        <taxon>Actinomycetota</taxon>
        <taxon>Actinomycetes</taxon>
        <taxon>Mycobacteriales</taxon>
        <taxon>Mycobacteriaceae</taxon>
        <taxon>Mycolicibacterium</taxon>
    </lineage>
</organism>
<dbReference type="AlphaFoldDB" id="K5BAX0"/>
<proteinExistence type="predicted"/>
<reference evidence="1 2" key="1">
    <citation type="journal article" date="2012" name="J. Bacteriol.">
        <title>Genome sequence of Mycobacterium hassiacum DSM 44199, a rare source of heat-stable mycobacterial proteins.</title>
        <authorList>
            <person name="Tiago I."/>
            <person name="Maranha A."/>
            <person name="Mendes V."/>
            <person name="Alarico S."/>
            <person name="Moynihan P.J."/>
            <person name="Clarke A.J."/>
            <person name="Macedo-Ribeiro S."/>
            <person name="Pereira P.J."/>
            <person name="Empadinhas N."/>
        </authorList>
    </citation>
    <scope>NUCLEOTIDE SEQUENCE [LARGE SCALE GENOMIC DNA]</scope>
    <source>
        <strain evidence="2">DSM 44199 / CIP 105218 / JCM 12690 / 3849</strain>
    </source>
</reference>
<keyword evidence="2" id="KW-1185">Reference proteome</keyword>
<dbReference type="Proteomes" id="UP000006265">
    <property type="component" value="Unassembled WGS sequence"/>
</dbReference>
<comment type="caution">
    <text evidence="1">The sequence shown here is derived from an EMBL/GenBank/DDBJ whole genome shotgun (WGS) entry which is preliminary data.</text>
</comment>
<evidence type="ECO:0000313" key="1">
    <source>
        <dbReference type="EMBL" id="EKF22975.1"/>
    </source>
</evidence>
<dbReference type="STRING" id="1122247.GCA_000379865_01627"/>
<name>K5BAX0_MYCHD</name>
<dbReference type="EMBL" id="AMRA01000085">
    <property type="protein sequence ID" value="EKF22975.1"/>
    <property type="molecule type" value="Genomic_DNA"/>
</dbReference>
<accession>K5BAX0</accession>
<dbReference type="PATRIC" id="fig|1122247.3.peg.2856"/>
<dbReference type="RefSeq" id="WP_005628881.1">
    <property type="nucleotide sequence ID" value="NZ_AMRA01000085.1"/>
</dbReference>
<evidence type="ECO:0000313" key="2">
    <source>
        <dbReference type="Proteomes" id="UP000006265"/>
    </source>
</evidence>
<sequence length="58" mass="6715">MYVEDIDSIEECEELLAEVEDRINFSAPGSPEREQAEWDYEDLIGRLQELDPTAVRTV</sequence>
<gene>
    <name evidence="1" type="ORF">C731_2978</name>
</gene>
<protein>
    <submittedName>
        <fullName evidence="1">Uncharacterized protein</fullName>
    </submittedName>
</protein>